<dbReference type="AlphaFoldDB" id="A0A8J4XEC9"/>
<reference evidence="1" key="1">
    <citation type="submission" date="2020-07" db="EMBL/GenBank/DDBJ databases">
        <title>Clarias magur genome sequencing, assembly and annotation.</title>
        <authorList>
            <person name="Kushwaha B."/>
            <person name="Kumar R."/>
            <person name="Das P."/>
            <person name="Joshi C.G."/>
            <person name="Kumar D."/>
            <person name="Nagpure N.S."/>
            <person name="Pandey M."/>
            <person name="Agarwal S."/>
            <person name="Srivastava S."/>
            <person name="Singh M."/>
            <person name="Sahoo L."/>
            <person name="Jayasankar P."/>
            <person name="Meher P.K."/>
            <person name="Koringa P.G."/>
            <person name="Iquebal M.A."/>
            <person name="Das S.P."/>
            <person name="Bit A."/>
            <person name="Patnaik S."/>
            <person name="Patel N."/>
            <person name="Shah T.M."/>
            <person name="Hinsu A."/>
            <person name="Jena J.K."/>
        </authorList>
    </citation>
    <scope>NUCLEOTIDE SEQUENCE</scope>
    <source>
        <strain evidence="1">CIFAMagur01</strain>
        <tissue evidence="1">Testis</tissue>
    </source>
</reference>
<dbReference type="Proteomes" id="UP000727407">
    <property type="component" value="Unassembled WGS sequence"/>
</dbReference>
<sequence length="51" mass="5751">MNHAEVQSLLRLCAEVWISFSPTHKLASFSDVPHLPAHPRCAWRAVNQAVQ</sequence>
<protein>
    <submittedName>
        <fullName evidence="1">Iduronate 2-sulfatase</fullName>
    </submittedName>
</protein>
<gene>
    <name evidence="1" type="primary">cacna1l</name>
    <name evidence="1" type="ORF">DAT39_004579</name>
</gene>
<comment type="caution">
    <text evidence="1">The sequence shown here is derived from an EMBL/GenBank/DDBJ whole genome shotgun (WGS) entry which is preliminary data.</text>
</comment>
<organism evidence="1 2">
    <name type="scientific">Clarias magur</name>
    <name type="common">Asian catfish</name>
    <name type="synonym">Macropteronotus magur</name>
    <dbReference type="NCBI Taxonomy" id="1594786"/>
    <lineage>
        <taxon>Eukaryota</taxon>
        <taxon>Metazoa</taxon>
        <taxon>Chordata</taxon>
        <taxon>Craniata</taxon>
        <taxon>Vertebrata</taxon>
        <taxon>Euteleostomi</taxon>
        <taxon>Actinopterygii</taxon>
        <taxon>Neopterygii</taxon>
        <taxon>Teleostei</taxon>
        <taxon>Ostariophysi</taxon>
        <taxon>Siluriformes</taxon>
        <taxon>Clariidae</taxon>
        <taxon>Clarias</taxon>
    </lineage>
</organism>
<dbReference type="EMBL" id="QNUK01000040">
    <property type="protein sequence ID" value="KAF5905778.1"/>
    <property type="molecule type" value="Genomic_DNA"/>
</dbReference>
<accession>A0A8J4XEC9</accession>
<evidence type="ECO:0000313" key="1">
    <source>
        <dbReference type="EMBL" id="KAF5905778.1"/>
    </source>
</evidence>
<proteinExistence type="predicted"/>
<name>A0A8J4XEC9_CLAMG</name>
<evidence type="ECO:0000313" key="2">
    <source>
        <dbReference type="Proteomes" id="UP000727407"/>
    </source>
</evidence>
<keyword evidence="2" id="KW-1185">Reference proteome</keyword>
<feature type="non-terminal residue" evidence="1">
    <location>
        <position position="51"/>
    </location>
</feature>